<name>A0ACB9K711_9ASTR</name>
<comment type="caution">
    <text evidence="1">The sequence shown here is derived from an EMBL/GenBank/DDBJ whole genome shotgun (WGS) entry which is preliminary data.</text>
</comment>
<dbReference type="EMBL" id="CM042018">
    <property type="protein sequence ID" value="KAI3828004.1"/>
    <property type="molecule type" value="Genomic_DNA"/>
</dbReference>
<evidence type="ECO:0000313" key="2">
    <source>
        <dbReference type="Proteomes" id="UP001056120"/>
    </source>
</evidence>
<gene>
    <name evidence="1" type="ORF">L1987_02094</name>
</gene>
<organism evidence="1 2">
    <name type="scientific">Smallanthus sonchifolius</name>
    <dbReference type="NCBI Taxonomy" id="185202"/>
    <lineage>
        <taxon>Eukaryota</taxon>
        <taxon>Viridiplantae</taxon>
        <taxon>Streptophyta</taxon>
        <taxon>Embryophyta</taxon>
        <taxon>Tracheophyta</taxon>
        <taxon>Spermatophyta</taxon>
        <taxon>Magnoliopsida</taxon>
        <taxon>eudicotyledons</taxon>
        <taxon>Gunneridae</taxon>
        <taxon>Pentapetalae</taxon>
        <taxon>asterids</taxon>
        <taxon>campanulids</taxon>
        <taxon>Asterales</taxon>
        <taxon>Asteraceae</taxon>
        <taxon>Asteroideae</taxon>
        <taxon>Heliantheae alliance</taxon>
        <taxon>Millerieae</taxon>
        <taxon>Smallanthus</taxon>
    </lineage>
</organism>
<keyword evidence="2" id="KW-1185">Reference proteome</keyword>
<accession>A0ACB9K711</accession>
<protein>
    <submittedName>
        <fullName evidence="1">Uncharacterized protein</fullName>
    </submittedName>
</protein>
<proteinExistence type="predicted"/>
<sequence>MASVRAYSSILIVMSLLSFGSSDTGIGTIIDPPYLPSACYGFQDQGVMIAAANQDLWEDGSACGKYFQVTCTGGTNLGTPHPCTDSPTVTIMITDFCPPPGCKGDLDLSHEAFSAIADPAAGGIQISYQQTGISNNKSKFSFCLFPFLINRRRRGQFMKIMLVLSEEYRCEAQCNKLRLLNSMASVRAYSSILIVMSLLSFGSSDTGIGTIIDPPYLPSACYGFQDQGVMIAAANQDLWEDGAACGKYFQVTCTGGTNLGTPHPCTDSPTVTVMITDFCPPPGCKGDLDLSHEAFSAIADPAAGGIQISYQQKIAEVAFNSMYLIFEVGIKMQDWNFQQ</sequence>
<reference evidence="1 2" key="2">
    <citation type="journal article" date="2022" name="Mol. Ecol. Resour.">
        <title>The genomes of chicory, endive, great burdock and yacon provide insights into Asteraceae paleo-polyploidization history and plant inulin production.</title>
        <authorList>
            <person name="Fan W."/>
            <person name="Wang S."/>
            <person name="Wang H."/>
            <person name="Wang A."/>
            <person name="Jiang F."/>
            <person name="Liu H."/>
            <person name="Zhao H."/>
            <person name="Xu D."/>
            <person name="Zhang Y."/>
        </authorList>
    </citation>
    <scope>NUCLEOTIDE SEQUENCE [LARGE SCALE GENOMIC DNA]</scope>
    <source>
        <strain evidence="2">cv. Yunnan</strain>
        <tissue evidence="1">Leaves</tissue>
    </source>
</reference>
<evidence type="ECO:0000313" key="1">
    <source>
        <dbReference type="EMBL" id="KAI3828004.1"/>
    </source>
</evidence>
<reference evidence="2" key="1">
    <citation type="journal article" date="2022" name="Mol. Ecol. Resour.">
        <title>The genomes of chicory, endive, great burdock and yacon provide insights into Asteraceae palaeo-polyploidization history and plant inulin production.</title>
        <authorList>
            <person name="Fan W."/>
            <person name="Wang S."/>
            <person name="Wang H."/>
            <person name="Wang A."/>
            <person name="Jiang F."/>
            <person name="Liu H."/>
            <person name="Zhao H."/>
            <person name="Xu D."/>
            <person name="Zhang Y."/>
        </authorList>
    </citation>
    <scope>NUCLEOTIDE SEQUENCE [LARGE SCALE GENOMIC DNA]</scope>
    <source>
        <strain evidence="2">cv. Yunnan</strain>
    </source>
</reference>
<dbReference type="Proteomes" id="UP001056120">
    <property type="component" value="Linkage Group LG01"/>
</dbReference>